<evidence type="ECO:0008006" key="5">
    <source>
        <dbReference type="Google" id="ProtNLM"/>
    </source>
</evidence>
<comment type="caution">
    <text evidence="3">The sequence shown here is derived from an EMBL/GenBank/DDBJ whole genome shotgun (WGS) entry which is preliminary data.</text>
</comment>
<evidence type="ECO:0000256" key="1">
    <source>
        <dbReference type="SAM" id="Coils"/>
    </source>
</evidence>
<feature type="compositionally biased region" description="Polar residues" evidence="2">
    <location>
        <begin position="307"/>
        <end position="318"/>
    </location>
</feature>
<protein>
    <recommendedName>
        <fullName evidence="5">Phospholipase-like protein</fullName>
    </recommendedName>
</protein>
<name>A0AAV5K4C6_9ROSI</name>
<dbReference type="InterPro" id="IPR007942">
    <property type="entry name" value="PLipase-like"/>
</dbReference>
<evidence type="ECO:0000256" key="2">
    <source>
        <dbReference type="SAM" id="MobiDB-lite"/>
    </source>
</evidence>
<feature type="compositionally biased region" description="Polar residues" evidence="2">
    <location>
        <begin position="325"/>
        <end position="340"/>
    </location>
</feature>
<dbReference type="PANTHER" id="PTHR35358:SF7">
    <property type="entry name" value="EXPRESSED PROTEIN"/>
    <property type="match status" value="1"/>
</dbReference>
<feature type="region of interest" description="Disordered" evidence="2">
    <location>
        <begin position="305"/>
        <end position="349"/>
    </location>
</feature>
<dbReference type="Proteomes" id="UP001054252">
    <property type="component" value="Unassembled WGS sequence"/>
</dbReference>
<organism evidence="3 4">
    <name type="scientific">Rubroshorea leprosula</name>
    <dbReference type="NCBI Taxonomy" id="152421"/>
    <lineage>
        <taxon>Eukaryota</taxon>
        <taxon>Viridiplantae</taxon>
        <taxon>Streptophyta</taxon>
        <taxon>Embryophyta</taxon>
        <taxon>Tracheophyta</taxon>
        <taxon>Spermatophyta</taxon>
        <taxon>Magnoliopsida</taxon>
        <taxon>eudicotyledons</taxon>
        <taxon>Gunneridae</taxon>
        <taxon>Pentapetalae</taxon>
        <taxon>rosids</taxon>
        <taxon>malvids</taxon>
        <taxon>Malvales</taxon>
        <taxon>Dipterocarpaceae</taxon>
        <taxon>Rubroshorea</taxon>
    </lineage>
</organism>
<accession>A0AAV5K4C6</accession>
<feature type="compositionally biased region" description="Basic and acidic residues" evidence="2">
    <location>
        <begin position="198"/>
        <end position="208"/>
    </location>
</feature>
<dbReference type="Pfam" id="PF05278">
    <property type="entry name" value="PEARLI-4"/>
    <property type="match status" value="1"/>
</dbReference>
<dbReference type="AlphaFoldDB" id="A0AAV5K4C6"/>
<sequence length="541" mass="60346">MDENSRVHPGCVNAANPYHECGVNCLERAARGEKRRDKKKIGNHSGVLGKKKDDERRVRQSCPKASNPYHQCDEFCSQRTTLADALAVTNDSDNHYRIKQGDLGKKKDAEKTVYPICAKASNPYHECDDFCIKRNTVANAPGVKKESDIRNGIKHNELSKNKDAGKMVYPNCARAANPYHECDENCLKRNTVSNTRGFKKESGSKILEDSQNFGRKKKGSDSDPISPRVLDNTPADPKSPRSHFSMKVVELENSGSFSSSEQHSEGIYSRVQSFDMEQVQFSQSVPASGNITPVRVTQTRVKEAEKFQTSSQFSSDQNVEVGRGNSKSSTFSFSGTAQTPEESDEEEVESVISDSCVSVGKYHVRSSVSSTLQAILEKYGDVAANCQLESASMRAYYLECLCSVVQELHSTSVQQLTKAKVKEMFLVLKDIESVNIDVSWLRGILNEILEAIELMIQHHAIESTKSKQKRSLETTKKELESRLEDLAQKEKEAADARVQVAETEAKLRMLEHECSHLDKTVSSIKSIVEKFQGKSLVDELL</sequence>
<evidence type="ECO:0000313" key="3">
    <source>
        <dbReference type="EMBL" id="GKV20922.1"/>
    </source>
</evidence>
<proteinExistence type="predicted"/>
<feature type="coiled-coil region" evidence="1">
    <location>
        <begin position="469"/>
        <end position="520"/>
    </location>
</feature>
<keyword evidence="4" id="KW-1185">Reference proteome</keyword>
<feature type="region of interest" description="Disordered" evidence="2">
    <location>
        <begin position="197"/>
        <end position="243"/>
    </location>
</feature>
<dbReference type="EMBL" id="BPVZ01000056">
    <property type="protein sequence ID" value="GKV20922.1"/>
    <property type="molecule type" value="Genomic_DNA"/>
</dbReference>
<dbReference type="PANTHER" id="PTHR35358">
    <property type="entry name" value="OS06G0711100 PROTEIN"/>
    <property type="match status" value="1"/>
</dbReference>
<feature type="region of interest" description="Disordered" evidence="2">
    <location>
        <begin position="31"/>
        <end position="64"/>
    </location>
</feature>
<reference evidence="3 4" key="1">
    <citation type="journal article" date="2021" name="Commun. Biol.">
        <title>The genome of Shorea leprosula (Dipterocarpaceae) highlights the ecological relevance of drought in aseasonal tropical rainforests.</title>
        <authorList>
            <person name="Ng K.K.S."/>
            <person name="Kobayashi M.J."/>
            <person name="Fawcett J.A."/>
            <person name="Hatakeyama M."/>
            <person name="Paape T."/>
            <person name="Ng C.H."/>
            <person name="Ang C.C."/>
            <person name="Tnah L.H."/>
            <person name="Lee C.T."/>
            <person name="Nishiyama T."/>
            <person name="Sese J."/>
            <person name="O'Brien M.J."/>
            <person name="Copetti D."/>
            <person name="Mohd Noor M.I."/>
            <person name="Ong R.C."/>
            <person name="Putra M."/>
            <person name="Sireger I.Z."/>
            <person name="Indrioko S."/>
            <person name="Kosugi Y."/>
            <person name="Izuno A."/>
            <person name="Isagi Y."/>
            <person name="Lee S.L."/>
            <person name="Shimizu K.K."/>
        </authorList>
    </citation>
    <scope>NUCLEOTIDE SEQUENCE [LARGE SCALE GENOMIC DNA]</scope>
    <source>
        <strain evidence="3">214</strain>
    </source>
</reference>
<gene>
    <name evidence="3" type="ORF">SLEP1_g30967</name>
</gene>
<evidence type="ECO:0000313" key="4">
    <source>
        <dbReference type="Proteomes" id="UP001054252"/>
    </source>
</evidence>
<keyword evidence="1" id="KW-0175">Coiled coil</keyword>